<feature type="transmembrane region" description="Helical" evidence="9">
    <location>
        <begin position="420"/>
        <end position="441"/>
    </location>
</feature>
<evidence type="ECO:0000313" key="11">
    <source>
        <dbReference type="Proteomes" id="UP001312865"/>
    </source>
</evidence>
<proteinExistence type="inferred from homology"/>
<dbReference type="InterPro" id="IPR001463">
    <property type="entry name" value="Na/Ala_symport"/>
</dbReference>
<dbReference type="EMBL" id="JBBAXC010000012">
    <property type="protein sequence ID" value="MEI5908299.1"/>
    <property type="molecule type" value="Genomic_DNA"/>
</dbReference>
<evidence type="ECO:0000256" key="8">
    <source>
        <dbReference type="ARBA" id="ARBA00023136"/>
    </source>
</evidence>
<feature type="transmembrane region" description="Helical" evidence="9">
    <location>
        <begin position="308"/>
        <end position="331"/>
    </location>
</feature>
<feature type="transmembrane region" description="Helical" evidence="9">
    <location>
        <begin position="390"/>
        <end position="408"/>
    </location>
</feature>
<feature type="transmembrane region" description="Helical" evidence="9">
    <location>
        <begin position="104"/>
        <end position="128"/>
    </location>
</feature>
<keyword evidence="5 9" id="KW-0812">Transmembrane</keyword>
<dbReference type="Pfam" id="PF01235">
    <property type="entry name" value="Na_Ala_symp"/>
    <property type="match status" value="1"/>
</dbReference>
<feature type="transmembrane region" description="Helical" evidence="9">
    <location>
        <begin position="75"/>
        <end position="98"/>
    </location>
</feature>
<dbReference type="Gene3D" id="1.20.1740.10">
    <property type="entry name" value="Amino acid/polyamine transporter I"/>
    <property type="match status" value="1"/>
</dbReference>
<keyword evidence="11" id="KW-1185">Reference proteome</keyword>
<evidence type="ECO:0000256" key="3">
    <source>
        <dbReference type="ARBA" id="ARBA00022448"/>
    </source>
</evidence>
<sequence>MDFKEVTDFINSMIGEANGILWGYILIALLLGLGLYFTIGSKFVQIRHIGEMFRLLGDKNVQSTDKKDQISSLQAFFIGAGTRIGTGNLAGVSIAIALGGPDAIFWMWVVAILGGASAFVESTLAQIYKVKDKVGFKGGPGYYMEKQLGKRWMSAIFAVTVILSFGLTFNAVQSNTIASAFNNSFDLNVWVVGGVITVLTAIVIFGGVKRIATFSSIIVPFMALFYIILALYVMLTNLSLIPDVFALIVKSAFGVEQVVGGGIGAAIMNGVKRGLFSNEAGMGSAPNAAATATVSHPVKQGFIQALGVFFDTLLVCSATAFIILMSSTYSAGLSGDMAGIEIAQAAMSDHFSSWAGMFLAVAIFTFAFSSIIGSYYYGEANLPFISESKGALFVYRVLALGMIVFGAVMQLDIVWGLADLAMALMALTNLIAIGILAPIAFKALDNYMQQRKAGLDPVFYADDIEGLKGVESWPVRGQAKKVDHR</sequence>
<evidence type="ECO:0000256" key="5">
    <source>
        <dbReference type="ARBA" id="ARBA00022692"/>
    </source>
</evidence>
<feature type="transmembrane region" description="Helical" evidence="9">
    <location>
        <begin position="217"/>
        <end position="235"/>
    </location>
</feature>
<dbReference type="NCBIfam" id="TIGR00835">
    <property type="entry name" value="agcS"/>
    <property type="match status" value="1"/>
</dbReference>
<dbReference type="Proteomes" id="UP001312865">
    <property type="component" value="Unassembled WGS sequence"/>
</dbReference>
<feature type="transmembrane region" description="Helical" evidence="9">
    <location>
        <begin position="247"/>
        <end position="268"/>
    </location>
</feature>
<reference evidence="10 11" key="1">
    <citation type="journal article" date="2018" name="J. Microbiol.">
        <title>Bacillus spongiae sp. nov., isolated from sponge of Jeju Island.</title>
        <authorList>
            <person name="Lee G.E."/>
            <person name="Im W.T."/>
            <person name="Park J.S."/>
        </authorList>
    </citation>
    <scope>NUCLEOTIDE SEQUENCE [LARGE SCALE GENOMIC DNA]</scope>
    <source>
        <strain evidence="10 11">135PIL107-10</strain>
    </source>
</reference>
<evidence type="ECO:0000313" key="10">
    <source>
        <dbReference type="EMBL" id="MEI5908299.1"/>
    </source>
</evidence>
<dbReference type="PRINTS" id="PR00175">
    <property type="entry name" value="NAALASMPORT"/>
</dbReference>
<dbReference type="RefSeq" id="WP_336587745.1">
    <property type="nucleotide sequence ID" value="NZ_JBBAXC010000012.1"/>
</dbReference>
<evidence type="ECO:0000256" key="1">
    <source>
        <dbReference type="ARBA" id="ARBA00004651"/>
    </source>
</evidence>
<feature type="transmembrane region" description="Helical" evidence="9">
    <location>
        <begin position="152"/>
        <end position="172"/>
    </location>
</feature>
<evidence type="ECO:0000256" key="2">
    <source>
        <dbReference type="ARBA" id="ARBA00009261"/>
    </source>
</evidence>
<evidence type="ECO:0000256" key="4">
    <source>
        <dbReference type="ARBA" id="ARBA00022475"/>
    </source>
</evidence>
<feature type="transmembrane region" description="Helical" evidence="9">
    <location>
        <begin position="20"/>
        <end position="39"/>
    </location>
</feature>
<dbReference type="PANTHER" id="PTHR30330">
    <property type="entry name" value="AGSS FAMILY TRANSPORTER, SODIUM-ALANINE"/>
    <property type="match status" value="1"/>
</dbReference>
<name>A0ABU8HGP7_9BACI</name>
<gene>
    <name evidence="10" type="ORF">WAK64_14670</name>
</gene>
<organism evidence="10 11">
    <name type="scientific">Bacillus spongiae</name>
    <dbReference type="NCBI Taxonomy" id="2683610"/>
    <lineage>
        <taxon>Bacteria</taxon>
        <taxon>Bacillati</taxon>
        <taxon>Bacillota</taxon>
        <taxon>Bacilli</taxon>
        <taxon>Bacillales</taxon>
        <taxon>Bacillaceae</taxon>
        <taxon>Bacillus</taxon>
    </lineage>
</organism>
<keyword evidence="3 9" id="KW-0813">Transport</keyword>
<comment type="subcellular location">
    <subcellularLocation>
        <location evidence="1 9">Cell membrane</location>
        <topology evidence="1 9">Multi-pass membrane protein</topology>
    </subcellularLocation>
</comment>
<keyword evidence="4 9" id="KW-1003">Cell membrane</keyword>
<comment type="caution">
    <text evidence="10">The sequence shown here is derived from an EMBL/GenBank/DDBJ whole genome shotgun (WGS) entry which is preliminary data.</text>
</comment>
<feature type="transmembrane region" description="Helical" evidence="9">
    <location>
        <begin position="351"/>
        <end position="378"/>
    </location>
</feature>
<evidence type="ECO:0000256" key="6">
    <source>
        <dbReference type="ARBA" id="ARBA00022847"/>
    </source>
</evidence>
<evidence type="ECO:0000256" key="9">
    <source>
        <dbReference type="RuleBase" id="RU363064"/>
    </source>
</evidence>
<evidence type="ECO:0000256" key="7">
    <source>
        <dbReference type="ARBA" id="ARBA00022989"/>
    </source>
</evidence>
<feature type="transmembrane region" description="Helical" evidence="9">
    <location>
        <begin position="187"/>
        <end position="205"/>
    </location>
</feature>
<accession>A0ABU8HGP7</accession>
<protein>
    <submittedName>
        <fullName evidence="10">Alanine/glycine:cation symporter family protein</fullName>
    </submittedName>
</protein>
<keyword evidence="7 9" id="KW-1133">Transmembrane helix</keyword>
<comment type="similarity">
    <text evidence="2 9">Belongs to the alanine or glycine:cation symporter (AGCS) (TC 2.A.25) family.</text>
</comment>
<keyword evidence="6 9" id="KW-0769">Symport</keyword>
<dbReference type="PANTHER" id="PTHR30330:SF1">
    <property type="entry name" value="AMINO-ACID CARRIER PROTEIN ALST"/>
    <property type="match status" value="1"/>
</dbReference>
<keyword evidence="8 9" id="KW-0472">Membrane</keyword>